<evidence type="ECO:0000313" key="2">
    <source>
        <dbReference type="Proteomes" id="UP001159405"/>
    </source>
</evidence>
<name>A0ABN8R3A7_9CNID</name>
<reference evidence="1 2" key="1">
    <citation type="submission" date="2022-05" db="EMBL/GenBank/DDBJ databases">
        <authorList>
            <consortium name="Genoscope - CEA"/>
            <person name="William W."/>
        </authorList>
    </citation>
    <scope>NUCLEOTIDE SEQUENCE [LARGE SCALE GENOMIC DNA]</scope>
</reference>
<protein>
    <submittedName>
        <fullName evidence="1">Uncharacterized protein</fullName>
    </submittedName>
</protein>
<keyword evidence="2" id="KW-1185">Reference proteome</keyword>
<gene>
    <name evidence="1" type="ORF">PLOB_00014404</name>
</gene>
<sequence length="231" mass="26370">MYKGKERSKSSKLAVGAKQSLFVQRKRTKELSKSLGDLSNLKREIYEKLNGKLTKPSPRSLPPRRLGETNVSLEIDDIGTSLATRDCYCVLKTGIKREHLTLESTPAPPPSRDEQRLRDIARENSNSASFNTMRQKTLKVNDIVHTASKLEAEYLRRAKSPAYSRNFTKRTLNGYRCVCEGSSCTERVKPSCRLKKQALIVKIPGLSDNLNDYNCKRGWDTRSNFSYRHKR</sequence>
<comment type="caution">
    <text evidence="1">The sequence shown here is derived from an EMBL/GenBank/DDBJ whole genome shotgun (WGS) entry which is preliminary data.</text>
</comment>
<proteinExistence type="predicted"/>
<evidence type="ECO:0000313" key="1">
    <source>
        <dbReference type="EMBL" id="CAH3173868.1"/>
    </source>
</evidence>
<dbReference type="Proteomes" id="UP001159405">
    <property type="component" value="Unassembled WGS sequence"/>
</dbReference>
<accession>A0ABN8R3A7</accession>
<organism evidence="1 2">
    <name type="scientific">Porites lobata</name>
    <dbReference type="NCBI Taxonomy" id="104759"/>
    <lineage>
        <taxon>Eukaryota</taxon>
        <taxon>Metazoa</taxon>
        <taxon>Cnidaria</taxon>
        <taxon>Anthozoa</taxon>
        <taxon>Hexacorallia</taxon>
        <taxon>Scleractinia</taxon>
        <taxon>Fungiina</taxon>
        <taxon>Poritidae</taxon>
        <taxon>Porites</taxon>
    </lineage>
</organism>
<dbReference type="EMBL" id="CALNXK010000185">
    <property type="protein sequence ID" value="CAH3173868.1"/>
    <property type="molecule type" value="Genomic_DNA"/>
</dbReference>